<protein>
    <submittedName>
        <fullName evidence="2">Uncharacterized protein</fullName>
    </submittedName>
</protein>
<accession>A0ABN8HTJ2</accession>
<feature type="region of interest" description="Disordered" evidence="1">
    <location>
        <begin position="1"/>
        <end position="24"/>
    </location>
</feature>
<feature type="compositionally biased region" description="Low complexity" evidence="1">
    <location>
        <begin position="1"/>
        <end position="12"/>
    </location>
</feature>
<evidence type="ECO:0000256" key="1">
    <source>
        <dbReference type="SAM" id="MobiDB-lite"/>
    </source>
</evidence>
<feature type="non-terminal residue" evidence="2">
    <location>
        <position position="85"/>
    </location>
</feature>
<reference evidence="2" key="1">
    <citation type="submission" date="2022-03" db="EMBL/GenBank/DDBJ databases">
        <authorList>
            <person name="Martin H S."/>
        </authorList>
    </citation>
    <scope>NUCLEOTIDE SEQUENCE</scope>
</reference>
<feature type="compositionally biased region" description="Basic and acidic residues" evidence="1">
    <location>
        <begin position="15"/>
        <end position="24"/>
    </location>
</feature>
<evidence type="ECO:0000313" key="2">
    <source>
        <dbReference type="EMBL" id="CAH2041162.1"/>
    </source>
</evidence>
<proteinExistence type="predicted"/>
<dbReference type="Proteomes" id="UP000837857">
    <property type="component" value="Chromosome 13"/>
</dbReference>
<keyword evidence="3" id="KW-1185">Reference proteome</keyword>
<name>A0ABN8HTJ2_9NEOP</name>
<gene>
    <name evidence="2" type="ORF">IPOD504_LOCUS2952</name>
</gene>
<organism evidence="2 3">
    <name type="scientific">Iphiclides podalirius</name>
    <name type="common">scarce swallowtail</name>
    <dbReference type="NCBI Taxonomy" id="110791"/>
    <lineage>
        <taxon>Eukaryota</taxon>
        <taxon>Metazoa</taxon>
        <taxon>Ecdysozoa</taxon>
        <taxon>Arthropoda</taxon>
        <taxon>Hexapoda</taxon>
        <taxon>Insecta</taxon>
        <taxon>Pterygota</taxon>
        <taxon>Neoptera</taxon>
        <taxon>Endopterygota</taxon>
        <taxon>Lepidoptera</taxon>
        <taxon>Glossata</taxon>
        <taxon>Ditrysia</taxon>
        <taxon>Papilionoidea</taxon>
        <taxon>Papilionidae</taxon>
        <taxon>Papilioninae</taxon>
        <taxon>Iphiclides</taxon>
    </lineage>
</organism>
<evidence type="ECO:0000313" key="3">
    <source>
        <dbReference type="Proteomes" id="UP000837857"/>
    </source>
</evidence>
<dbReference type="EMBL" id="OW152825">
    <property type="protein sequence ID" value="CAH2041162.1"/>
    <property type="molecule type" value="Genomic_DNA"/>
</dbReference>
<sequence>MSPSSSQYQLSSETPRARGRDSGRRADQLLTFIIETHTLPPWSLGAGRSKHGALSNGSTSAMADINALFSTAVSQATCREWSGTH</sequence>